<protein>
    <recommendedName>
        <fullName evidence="4">Secreted protein</fullName>
    </recommendedName>
</protein>
<dbReference type="EMBL" id="CP004350">
    <property type="protein sequence ID" value="AHI19353.1"/>
    <property type="molecule type" value="Genomic_DNA"/>
</dbReference>
<dbReference type="Proteomes" id="UP000019226">
    <property type="component" value="Chromosome"/>
</dbReference>
<accession>A0ABM5PN30</accession>
<gene>
    <name evidence="2" type="ORF">CCASEI_03875</name>
</gene>
<reference evidence="3" key="1">
    <citation type="submission" date="2013-02" db="EMBL/GenBank/DDBJ databases">
        <title>The complete genome sequence of Corynebacterium casei LMG S-19264 (=DSM 44701).</title>
        <authorList>
            <person name="Ruckert C."/>
            <person name="Albersmeier A."/>
            <person name="Kalinowski J."/>
        </authorList>
    </citation>
    <scope>NUCLEOTIDE SEQUENCE [LARGE SCALE GENOMIC DNA]</scope>
    <source>
        <strain evidence="3">LMG S-19264</strain>
    </source>
</reference>
<evidence type="ECO:0000256" key="1">
    <source>
        <dbReference type="SAM" id="SignalP"/>
    </source>
</evidence>
<sequence length="420" mass="44759">MGKRVQLNVTVVALTGLIASGISVPSSAMESQDKAAEVASTTQSVLEQTEHSAPIQQLVETDNGAIAADGNFSVSGGDIDVSLGEGEVLSLGLPSEVEKELEYSPRGTMIASGDRGLNVEIQKIENGSARILSIAEAHFSESDTHDYEYPLTLPAGAWAEMNPDGSVAILRGSDEAPFSVEESQEILEEKLPPLDTGEDYVEIDQGLGEADSNVLPTEKLDPVDPIMSESLIGIIAPAWSVDATGTALPTELKIEGNTLIQSVDTRNAVFPVVSDPLPLVGIALVGLARILAPFAVRAFAAVAIRRGAAYTIRGGYASFSAFKGAYGTRKGYQWHHIVEQSTIRSRGWDSRAIHHPNNLVQIPTEVHQKCVNSWMGKKGVTIAGVTAARGKTIRQTIQSRSFSSQHGFGVDLLRYCGVKI</sequence>
<name>A0ABM5PN30_9CORY</name>
<evidence type="ECO:0008006" key="4">
    <source>
        <dbReference type="Google" id="ProtNLM"/>
    </source>
</evidence>
<keyword evidence="1" id="KW-0732">Signal</keyword>
<keyword evidence="3" id="KW-1185">Reference proteome</keyword>
<feature type="signal peptide" evidence="1">
    <location>
        <begin position="1"/>
        <end position="28"/>
    </location>
</feature>
<organism evidence="2 3">
    <name type="scientific">Corynebacterium casei LMG S-19264</name>
    <dbReference type="NCBI Taxonomy" id="1285583"/>
    <lineage>
        <taxon>Bacteria</taxon>
        <taxon>Bacillati</taxon>
        <taxon>Actinomycetota</taxon>
        <taxon>Actinomycetes</taxon>
        <taxon>Mycobacteriales</taxon>
        <taxon>Corynebacteriaceae</taxon>
        <taxon>Corynebacterium</taxon>
    </lineage>
</organism>
<feature type="chain" id="PRO_5047120341" description="Secreted protein" evidence="1">
    <location>
        <begin position="29"/>
        <end position="420"/>
    </location>
</feature>
<evidence type="ECO:0000313" key="2">
    <source>
        <dbReference type="EMBL" id="AHI19353.1"/>
    </source>
</evidence>
<proteinExistence type="predicted"/>
<evidence type="ECO:0000313" key="3">
    <source>
        <dbReference type="Proteomes" id="UP000019226"/>
    </source>
</evidence>